<dbReference type="PROSITE" id="PS51272">
    <property type="entry name" value="SLH"/>
    <property type="match status" value="1"/>
</dbReference>
<evidence type="ECO:0000313" key="4">
    <source>
        <dbReference type="EMBL" id="URN41522.1"/>
    </source>
</evidence>
<protein>
    <submittedName>
        <fullName evidence="4">S-layer homology domain-containing protein</fullName>
    </submittedName>
</protein>
<proteinExistence type="predicted"/>
<keyword evidence="5" id="KW-1185">Reference proteome</keyword>
<reference evidence="4 5" key="1">
    <citation type="submission" date="2022-05" db="EMBL/GenBank/DDBJ databases">
        <title>Identification of Peptoniphilus vaginalis-like Bacteria, Peptoniphilus septimus sp. nov. from Blood Cultures in a Cervical Cancer Patient receiving Chemotherapy: Case and Implications.</title>
        <authorList>
            <person name="Zhan X.-Y."/>
        </authorList>
    </citation>
    <scope>NUCLEOTIDE SEQUENCE [LARGE SCALE GENOMIC DNA]</scope>
    <source>
        <strain evidence="4 5">SAHP1</strain>
    </source>
</reference>
<feature type="chain" id="PRO_5045464839" evidence="2">
    <location>
        <begin position="24"/>
        <end position="355"/>
    </location>
</feature>
<evidence type="ECO:0000256" key="2">
    <source>
        <dbReference type="SAM" id="SignalP"/>
    </source>
</evidence>
<dbReference type="InterPro" id="IPR001119">
    <property type="entry name" value="SLH_dom"/>
</dbReference>
<dbReference type="Pfam" id="PF00395">
    <property type="entry name" value="SLH"/>
    <property type="match status" value="1"/>
</dbReference>
<dbReference type="RefSeq" id="WP_250342108.1">
    <property type="nucleotide sequence ID" value="NZ_CP097885.1"/>
</dbReference>
<feature type="domain" description="SLH" evidence="3">
    <location>
        <begin position="23"/>
        <end position="88"/>
    </location>
</feature>
<evidence type="ECO:0000313" key="5">
    <source>
        <dbReference type="Proteomes" id="UP001056218"/>
    </source>
</evidence>
<sequence length="355" mass="40265">MKKKIIAISLIFSILLAPGSIFAKSFTDVKNSGKTEWAYKYVEELSNKNILNGYEDGTFRPNNPVSFLETMQIIKTLSNPSDDEMKLAREAYMEMANANGVIDWAKDAICFNLYHGTITEKTLINARERGFVDNKLYPNRNSIAVYFARALNIEKSQDRSNLKYKDMKKIHPLTMEYLPNLVNSNIFTSTGSEGNFNGNLAIRRSEIAVLTSKSLEYFNKNLDKVRKQKEVNVEDLLVKPEDNKASENNSVSKDNNKNEKESILVNKDLNNKTIDDRDLEAAEANIPINFKGQVIEIIESKNVNFIRIKVTESDSDRFGPGQVITVNTFRKHNINDIVEGYGILGENSLTNIKLK</sequence>
<organism evidence="4 5">
    <name type="scientific">Peptoniphilus genitalis</name>
    <dbReference type="NCBI Taxonomy" id="3036303"/>
    <lineage>
        <taxon>Bacteria</taxon>
        <taxon>Bacillati</taxon>
        <taxon>Bacillota</taxon>
        <taxon>Tissierellia</taxon>
        <taxon>Tissierellales</taxon>
        <taxon>Peptoniphilaceae</taxon>
        <taxon>Peptoniphilus</taxon>
    </lineage>
</organism>
<accession>A0ABY4TM27</accession>
<dbReference type="PANTHER" id="PTHR43308">
    <property type="entry name" value="OUTER MEMBRANE PROTEIN ALPHA-RELATED"/>
    <property type="match status" value="1"/>
</dbReference>
<evidence type="ECO:0000256" key="1">
    <source>
        <dbReference type="SAM" id="MobiDB-lite"/>
    </source>
</evidence>
<dbReference type="PANTHER" id="PTHR43308:SF5">
    <property type="entry name" value="S-LAYER PROTEIN _ PEPTIDOGLYCAN ENDO-BETA-N-ACETYLGLUCOSAMINIDASE"/>
    <property type="match status" value="1"/>
</dbReference>
<dbReference type="InterPro" id="IPR051465">
    <property type="entry name" value="Cell_Envelope_Struct_Comp"/>
</dbReference>
<name>A0ABY4TM27_9FIRM</name>
<keyword evidence="2" id="KW-0732">Signal</keyword>
<feature type="signal peptide" evidence="2">
    <location>
        <begin position="1"/>
        <end position="23"/>
    </location>
</feature>
<evidence type="ECO:0000259" key="3">
    <source>
        <dbReference type="PROSITE" id="PS51272"/>
    </source>
</evidence>
<feature type="compositionally biased region" description="Basic and acidic residues" evidence="1">
    <location>
        <begin position="236"/>
        <end position="245"/>
    </location>
</feature>
<dbReference type="EMBL" id="CP097885">
    <property type="protein sequence ID" value="URN41522.1"/>
    <property type="molecule type" value="Genomic_DNA"/>
</dbReference>
<gene>
    <name evidence="4" type="ORF">M9426_00470</name>
</gene>
<feature type="region of interest" description="Disordered" evidence="1">
    <location>
        <begin position="236"/>
        <end position="262"/>
    </location>
</feature>
<dbReference type="Proteomes" id="UP001056218">
    <property type="component" value="Chromosome"/>
</dbReference>